<evidence type="ECO:0000256" key="1">
    <source>
        <dbReference type="ARBA" id="ARBA00004370"/>
    </source>
</evidence>
<evidence type="ECO:0000256" key="3">
    <source>
        <dbReference type="ARBA" id="ARBA00022989"/>
    </source>
</evidence>
<dbReference type="GO" id="GO:0032366">
    <property type="term" value="P:intracellular sterol transport"/>
    <property type="evidence" value="ECO:0007669"/>
    <property type="project" value="TreeGrafter"/>
</dbReference>
<evidence type="ECO:0000256" key="5">
    <source>
        <dbReference type="SAM" id="MobiDB-lite"/>
    </source>
</evidence>
<dbReference type="SUPFAM" id="SSF50729">
    <property type="entry name" value="PH domain-like"/>
    <property type="match status" value="1"/>
</dbReference>
<dbReference type="GO" id="GO:0005789">
    <property type="term" value="C:endoplasmic reticulum membrane"/>
    <property type="evidence" value="ECO:0007669"/>
    <property type="project" value="TreeGrafter"/>
</dbReference>
<sequence length="1427" mass="161476">MLAPGSQSSPFPTLITVHDAITDSPIYRTNVVHWDEQLDLFEKWLSALSTHMKHYIEKLNRFNADTLVICDKARPPPNLDGGLIALPLTGTAFNRLTALELQNNFVEPLHQHAKNYLKDFKEFRKQHDRALDRYETQLQKYAALSKNKDPTVWRDEAIRLHEARKVYVHLSGQHMMRVVNFRGLLSNLFVERLSSNMKTKEAFDELSHVWKDLNTSIGRWKQWLVDDQQTCIYELRKLQQVRERVESEYLQLMQPRKELSAYMGPPLPINGSKSATKPKTQPFSKWGYLFSRISRHTWTRRWCFIYNEHFGWCTVSNKPSRAMVTVEEKISLASCDVKLITDTDRRYCFEVVVRPSQTSYILQAETDDELRDWISCFQGATLLYKSRKPSSAGHRESMDNQSLVESFPSSSPSPSSSFTASSPTRVSPKSRSTTMITAPKDISVTLSSTAPLCHLSRIAHPDDISGLTSKPMDESQWSMDSASAIVMYNSNSLSNYDGMSLITCLSLSPVLVWEAASLRGISGTYVPSTLWGVPWPILGTTLLGERSASLPSVIAVDKTTVSWPLSRDSSLDMVVNLDNYDYPTENILLRQLFGGVSQDEVVLDVFIGLLRRHNKNIVDTLNSFDSVSLDSFDQELNSQLAHLTMAPPSEYGYGYAGKAFITQHNLWFYSFSMLAFVNTAVIRLKSIKDVRVVKDGASISNRDHALIVDVLTENNELTPVALSIPEEDINTIAERLRVAVDNAKSENPISLGDLYAKITRISQRHRHRSSSLLSADSLGSPGETRRKKKRLSFRALGASRPSVTSRRPMEVITSTDEKLTITVAPPAQEHADKPEIVVDDSAVMVSPAALADNETSESNKLAVPVEPESESESEPEPVDPDELPSHIPAPDGTKDCACDQHLDKVEIEHEFPISAKRLFELMFSDECNVTPKTDGGVWEGKTAGTEGHDLRVTPWEKEKDETKRTLKYIMPVSNPIVRMKEAEVVETQVLLKKEDYLCYVVQISTKTAALPYADAFIPSVRYCITWIDKSRCKLTCSLGVAWVKSVFVRGIVTRAAMKAMAENMHIFLPVIQEAVDKIAADVQAQRQAVSIPKKSKSHKSQTQHTRQPDESNKNIPNDSSIDTSSTEEKKQPTQATQTIRPITQSSPPVQIQGSKTPLTPQPGKQLPTSSSEKSRGQLPPAILTNAIQLPRSPQRVKKHKEIAHQQQQQQQQQSKQSPKQRYATKYVRRIVPYRVAILLLGLILSITCIWQVWTFIRRSNVITATYTCNHLDETMTTSVLSTKESSSARQVKMMYLRDIENGVISSSLRPIYADSESFRMFTAVNNKDDDTDMTYKWSSPRYLQAAIDLDLSRDRLASLRHDLLMIFKTLNKMDLDLRESEYVNWLLDSRVHCHRSIETREHPLPDCHEVIYQLDTLFFKKHKDYLF</sequence>
<dbReference type="GO" id="GO:0032934">
    <property type="term" value="F:sterol binding"/>
    <property type="evidence" value="ECO:0007669"/>
    <property type="project" value="TreeGrafter"/>
</dbReference>
<dbReference type="PANTHER" id="PTHR23319">
    <property type="entry name" value="GRAM DOMAIN CONTAINING 1B, ISOFORM E"/>
    <property type="match status" value="1"/>
</dbReference>
<proteinExistence type="predicted"/>
<dbReference type="InterPro" id="IPR051482">
    <property type="entry name" value="Cholesterol_transport"/>
</dbReference>
<dbReference type="SUPFAM" id="SSF103657">
    <property type="entry name" value="BAR/IMD domain-like"/>
    <property type="match status" value="1"/>
</dbReference>
<dbReference type="InterPro" id="IPR031968">
    <property type="entry name" value="VASt"/>
</dbReference>
<dbReference type="GO" id="GO:0140268">
    <property type="term" value="C:endoplasmic reticulum-plasma membrane contact site"/>
    <property type="evidence" value="ECO:0007669"/>
    <property type="project" value="TreeGrafter"/>
</dbReference>
<keyword evidence="4 6" id="KW-0472">Membrane</keyword>
<feature type="compositionally biased region" description="Low complexity" evidence="5">
    <location>
        <begin position="770"/>
        <end position="780"/>
    </location>
</feature>
<evidence type="ECO:0000256" key="2">
    <source>
        <dbReference type="ARBA" id="ARBA00022692"/>
    </source>
</evidence>
<feature type="compositionally biased region" description="Low complexity" evidence="5">
    <location>
        <begin position="406"/>
        <end position="424"/>
    </location>
</feature>
<dbReference type="Pfam" id="PF16746">
    <property type="entry name" value="BAR_3"/>
    <property type="match status" value="1"/>
</dbReference>
<feature type="region of interest" description="Disordered" evidence="5">
    <location>
        <begin position="1088"/>
        <end position="1221"/>
    </location>
</feature>
<dbReference type="Pfam" id="PF00169">
    <property type="entry name" value="PH"/>
    <property type="match status" value="1"/>
</dbReference>
<dbReference type="PROSITE" id="PS50003">
    <property type="entry name" value="PH_DOMAIN"/>
    <property type="match status" value="1"/>
</dbReference>
<dbReference type="EMBL" id="LK023346">
    <property type="protein sequence ID" value="CDS11644.1"/>
    <property type="molecule type" value="Genomic_DNA"/>
</dbReference>
<feature type="compositionally biased region" description="Acidic residues" evidence="5">
    <location>
        <begin position="867"/>
        <end position="882"/>
    </location>
</feature>
<dbReference type="PROSITE" id="PS51778">
    <property type="entry name" value="VAST"/>
    <property type="match status" value="1"/>
</dbReference>
<protein>
    <submittedName>
        <fullName evidence="9">Uncharacterized protein</fullName>
    </submittedName>
</protein>
<feature type="domain" description="PH" evidence="7">
    <location>
        <begin position="282"/>
        <end position="382"/>
    </location>
</feature>
<organism evidence="9">
    <name type="scientific">Lichtheimia ramosa</name>
    <dbReference type="NCBI Taxonomy" id="688394"/>
    <lineage>
        <taxon>Eukaryota</taxon>
        <taxon>Fungi</taxon>
        <taxon>Fungi incertae sedis</taxon>
        <taxon>Mucoromycota</taxon>
        <taxon>Mucoromycotina</taxon>
        <taxon>Mucoromycetes</taxon>
        <taxon>Mucorales</taxon>
        <taxon>Lichtheimiaceae</taxon>
        <taxon>Lichtheimia</taxon>
    </lineage>
</organism>
<dbReference type="InterPro" id="IPR004148">
    <property type="entry name" value="BAR_dom"/>
</dbReference>
<dbReference type="GO" id="GO:0120015">
    <property type="term" value="F:sterol transfer activity"/>
    <property type="evidence" value="ECO:0007669"/>
    <property type="project" value="TreeGrafter"/>
</dbReference>
<feature type="compositionally biased region" description="Polar residues" evidence="5">
    <location>
        <begin position="425"/>
        <end position="434"/>
    </location>
</feature>
<feature type="compositionally biased region" description="Polar residues" evidence="5">
    <location>
        <begin position="1113"/>
        <end position="1124"/>
    </location>
</feature>
<evidence type="ECO:0000259" key="7">
    <source>
        <dbReference type="PROSITE" id="PS50003"/>
    </source>
</evidence>
<feature type="region of interest" description="Disordered" evidence="5">
    <location>
        <begin position="849"/>
        <end position="895"/>
    </location>
</feature>
<dbReference type="Gene3D" id="1.20.1270.60">
    <property type="entry name" value="Arfaptin homology (AH) domain/BAR domain"/>
    <property type="match status" value="1"/>
</dbReference>
<name>A0A077WWR2_9FUNG</name>
<feature type="transmembrane region" description="Helical" evidence="6">
    <location>
        <begin position="1231"/>
        <end position="1253"/>
    </location>
</feature>
<reference evidence="9" key="1">
    <citation type="journal article" date="2014" name="Genome Announc.">
        <title>De novo whole-genome sequence and genome annotation of Lichtheimia ramosa.</title>
        <authorList>
            <person name="Linde J."/>
            <person name="Schwartze V."/>
            <person name="Binder U."/>
            <person name="Lass-Florl C."/>
            <person name="Voigt K."/>
            <person name="Horn F."/>
        </authorList>
    </citation>
    <scope>NUCLEOTIDE SEQUENCE</scope>
    <source>
        <strain evidence="9">JMRC FSU:6197</strain>
    </source>
</reference>
<dbReference type="Gene3D" id="2.30.29.30">
    <property type="entry name" value="Pleckstrin-homology domain (PH domain)/Phosphotyrosine-binding domain (PTB)"/>
    <property type="match status" value="1"/>
</dbReference>
<dbReference type="GO" id="GO:0005886">
    <property type="term" value="C:plasma membrane"/>
    <property type="evidence" value="ECO:0007669"/>
    <property type="project" value="TreeGrafter"/>
</dbReference>
<feature type="compositionally biased region" description="Polar residues" evidence="5">
    <location>
        <begin position="1132"/>
        <end position="1158"/>
    </location>
</feature>
<dbReference type="InterPro" id="IPR027267">
    <property type="entry name" value="AH/BAR_dom_sf"/>
</dbReference>
<feature type="region of interest" description="Disordered" evidence="5">
    <location>
        <begin position="388"/>
        <end position="434"/>
    </location>
</feature>
<dbReference type="InterPro" id="IPR001849">
    <property type="entry name" value="PH_domain"/>
</dbReference>
<keyword evidence="3 6" id="KW-1133">Transmembrane helix</keyword>
<dbReference type="OrthoDB" id="10070851at2759"/>
<feature type="domain" description="VASt" evidence="8">
    <location>
        <begin position="902"/>
        <end position="1079"/>
    </location>
</feature>
<keyword evidence="2 6" id="KW-0812">Transmembrane</keyword>
<feature type="compositionally biased region" description="Low complexity" evidence="5">
    <location>
        <begin position="1205"/>
        <end position="1220"/>
    </location>
</feature>
<accession>A0A077WWR2</accession>
<evidence type="ECO:0000256" key="4">
    <source>
        <dbReference type="ARBA" id="ARBA00023136"/>
    </source>
</evidence>
<dbReference type="InterPro" id="IPR011993">
    <property type="entry name" value="PH-like_dom_sf"/>
</dbReference>
<dbReference type="Pfam" id="PF16016">
    <property type="entry name" value="VASt"/>
    <property type="match status" value="1"/>
</dbReference>
<dbReference type="SMART" id="SM00233">
    <property type="entry name" value="PH"/>
    <property type="match status" value="1"/>
</dbReference>
<feature type="region of interest" description="Disordered" evidence="5">
    <location>
        <begin position="769"/>
        <end position="835"/>
    </location>
</feature>
<dbReference type="PANTHER" id="PTHR23319:SF4">
    <property type="entry name" value="GRAM DOMAIN CONTAINING 1B, ISOFORM E"/>
    <property type="match status" value="1"/>
</dbReference>
<evidence type="ECO:0000256" key="6">
    <source>
        <dbReference type="SAM" id="Phobius"/>
    </source>
</evidence>
<gene>
    <name evidence="9" type="ORF">LRAMOSA03907</name>
</gene>
<evidence type="ECO:0000259" key="8">
    <source>
        <dbReference type="PROSITE" id="PS51778"/>
    </source>
</evidence>
<comment type="subcellular location">
    <subcellularLocation>
        <location evidence="1">Membrane</location>
    </subcellularLocation>
</comment>
<evidence type="ECO:0000313" key="9">
    <source>
        <dbReference type="EMBL" id="CDS11644.1"/>
    </source>
</evidence>